<proteinExistence type="predicted"/>
<protein>
    <submittedName>
        <fullName evidence="1">Uncharacterized protein</fullName>
    </submittedName>
</protein>
<evidence type="ECO:0000313" key="1">
    <source>
        <dbReference type="EMBL" id="GAA1091907.1"/>
    </source>
</evidence>
<dbReference type="Proteomes" id="UP001501581">
    <property type="component" value="Unassembled WGS sequence"/>
</dbReference>
<keyword evidence="2" id="KW-1185">Reference proteome</keyword>
<comment type="caution">
    <text evidence="1">The sequence shown here is derived from an EMBL/GenBank/DDBJ whole genome shotgun (WGS) entry which is preliminary data.</text>
</comment>
<reference evidence="2" key="1">
    <citation type="journal article" date="2019" name="Int. J. Syst. Evol. Microbiol.">
        <title>The Global Catalogue of Microorganisms (GCM) 10K type strain sequencing project: providing services to taxonomists for standard genome sequencing and annotation.</title>
        <authorList>
            <consortium name="The Broad Institute Genomics Platform"/>
            <consortium name="The Broad Institute Genome Sequencing Center for Infectious Disease"/>
            <person name="Wu L."/>
            <person name="Ma J."/>
        </authorList>
    </citation>
    <scope>NUCLEOTIDE SEQUENCE [LARGE SCALE GENOMIC DNA]</scope>
    <source>
        <strain evidence="2">JCM 13008</strain>
    </source>
</reference>
<name>A0ABP4E6B6_9ACTN</name>
<gene>
    <name evidence="1" type="ORF">GCM10009668_03520</name>
</gene>
<accession>A0ABP4E6B6</accession>
<evidence type="ECO:0000313" key="2">
    <source>
        <dbReference type="Proteomes" id="UP001501581"/>
    </source>
</evidence>
<dbReference type="EMBL" id="BAAALG010000001">
    <property type="protein sequence ID" value="GAA1091907.1"/>
    <property type="molecule type" value="Genomic_DNA"/>
</dbReference>
<sequence length="161" mass="17372">MVVLVGAPTASAAPNKIDCGQTRSSSWCSYVTQNIVDSKTIGYRDSITNGRNYAISGHCEANTSKTSSYSIGSTLGTEIKAGIFGGVKAEINSNIEKSMTTGYVTSATFKIPKNSTVYCDRGIVNERLKGYTKLHACGGGCSTTTKNWTFQAPARLRWWIY</sequence>
<organism evidence="1 2">
    <name type="scientific">Nocardioides dubius</name>
    <dbReference type="NCBI Taxonomy" id="317019"/>
    <lineage>
        <taxon>Bacteria</taxon>
        <taxon>Bacillati</taxon>
        <taxon>Actinomycetota</taxon>
        <taxon>Actinomycetes</taxon>
        <taxon>Propionibacteriales</taxon>
        <taxon>Nocardioidaceae</taxon>
        <taxon>Nocardioides</taxon>
    </lineage>
</organism>